<dbReference type="InterPro" id="IPR008030">
    <property type="entry name" value="NmrA-like"/>
</dbReference>
<protein>
    <submittedName>
        <fullName evidence="4">Putative isoflavone reductase family protein</fullName>
    </submittedName>
</protein>
<dbReference type="InterPro" id="IPR051609">
    <property type="entry name" value="NmrA/Isoflavone_reductase-like"/>
</dbReference>
<gene>
    <name evidence="4" type="ORF">UCDDS831_g04898</name>
</gene>
<dbReference type="EMBL" id="LAQI01000102">
    <property type="protein sequence ID" value="KKY20264.1"/>
    <property type="molecule type" value="Genomic_DNA"/>
</dbReference>
<name>A0A0G2ECP0_9PEZI</name>
<feature type="domain" description="NmrA-like" evidence="3">
    <location>
        <begin position="4"/>
        <end position="312"/>
    </location>
</feature>
<accession>A0A0G2ECP0</accession>
<dbReference type="SUPFAM" id="SSF51735">
    <property type="entry name" value="NAD(P)-binding Rossmann-fold domains"/>
    <property type="match status" value="1"/>
</dbReference>
<evidence type="ECO:0000259" key="3">
    <source>
        <dbReference type="Pfam" id="PF05368"/>
    </source>
</evidence>
<dbReference type="Gene3D" id="3.40.50.720">
    <property type="entry name" value="NAD(P)-binding Rossmann-like Domain"/>
    <property type="match status" value="1"/>
</dbReference>
<keyword evidence="2" id="KW-0560">Oxidoreductase</keyword>
<dbReference type="PANTHER" id="PTHR47706:SF9">
    <property type="entry name" value="NMRA-LIKE DOMAIN-CONTAINING PROTEIN-RELATED"/>
    <property type="match status" value="1"/>
</dbReference>
<organism evidence="4 5">
    <name type="scientific">Diplodia seriata</name>
    <dbReference type="NCBI Taxonomy" id="420778"/>
    <lineage>
        <taxon>Eukaryota</taxon>
        <taxon>Fungi</taxon>
        <taxon>Dikarya</taxon>
        <taxon>Ascomycota</taxon>
        <taxon>Pezizomycotina</taxon>
        <taxon>Dothideomycetes</taxon>
        <taxon>Dothideomycetes incertae sedis</taxon>
        <taxon>Botryosphaeriales</taxon>
        <taxon>Botryosphaeriaceae</taxon>
        <taxon>Diplodia</taxon>
    </lineage>
</organism>
<dbReference type="GO" id="GO:0016491">
    <property type="term" value="F:oxidoreductase activity"/>
    <property type="evidence" value="ECO:0007669"/>
    <property type="project" value="UniProtKB-KW"/>
</dbReference>
<evidence type="ECO:0000256" key="1">
    <source>
        <dbReference type="ARBA" id="ARBA00022857"/>
    </source>
</evidence>
<sequence>MHFETIALFGANGQIGQRILERLSHHPNHNFRVRAFIPPDDDLSCAGNDHKTIIKSFDLNELSREGLAKDLEGADAVVSALSGKALDAQPLIQDAAAQAGVKRFYPSEYGMHLTYRKPNDPWGYLHPVWDQKQRLNELVTMHPAVLAGKMTYTIIGCGDFYDQDREPVWCPWTQHDVPDYTMHIIGDPEARADFTHMDDFADFLAATLIEPAKSANQLLNFVSTTVSYMEIADALRKQTRKTVKLDYYPDETMHNVIADPQKAPPELGKTPLPMDFWFLVKGMQGQGRFRRPRGQINNDLFPDVKPTTFEKYFQQKFKDA</sequence>
<dbReference type="Proteomes" id="UP000034182">
    <property type="component" value="Unassembled WGS sequence"/>
</dbReference>
<keyword evidence="1" id="KW-0521">NADP</keyword>
<evidence type="ECO:0000313" key="4">
    <source>
        <dbReference type="EMBL" id="KKY20264.1"/>
    </source>
</evidence>
<dbReference type="Gene3D" id="3.90.25.10">
    <property type="entry name" value="UDP-galactose 4-epimerase, domain 1"/>
    <property type="match status" value="1"/>
</dbReference>
<dbReference type="Pfam" id="PF05368">
    <property type="entry name" value="NmrA"/>
    <property type="match status" value="1"/>
</dbReference>
<dbReference type="InterPro" id="IPR036291">
    <property type="entry name" value="NAD(P)-bd_dom_sf"/>
</dbReference>
<comment type="caution">
    <text evidence="4">The sequence shown here is derived from an EMBL/GenBank/DDBJ whole genome shotgun (WGS) entry which is preliminary data.</text>
</comment>
<dbReference type="AlphaFoldDB" id="A0A0G2ECP0"/>
<dbReference type="PANTHER" id="PTHR47706">
    <property type="entry name" value="NMRA-LIKE FAMILY PROTEIN"/>
    <property type="match status" value="1"/>
</dbReference>
<evidence type="ECO:0000313" key="5">
    <source>
        <dbReference type="Proteomes" id="UP000034182"/>
    </source>
</evidence>
<reference evidence="4 5" key="1">
    <citation type="submission" date="2015-03" db="EMBL/GenBank/DDBJ databases">
        <authorList>
            <person name="Morales-Cruz A."/>
            <person name="Amrine K.C."/>
            <person name="Cantu D."/>
        </authorList>
    </citation>
    <scope>NUCLEOTIDE SEQUENCE [LARGE SCALE GENOMIC DNA]</scope>
    <source>
        <strain evidence="4">DS831</strain>
    </source>
</reference>
<evidence type="ECO:0000256" key="2">
    <source>
        <dbReference type="ARBA" id="ARBA00023002"/>
    </source>
</evidence>
<proteinExistence type="predicted"/>
<reference evidence="4 5" key="2">
    <citation type="submission" date="2015-05" db="EMBL/GenBank/DDBJ databases">
        <title>Distinctive expansion of gene families associated with plant cell wall degradation and secondary metabolism in the genomes of grapevine trunk pathogens.</title>
        <authorList>
            <person name="Lawrence D.P."/>
            <person name="Travadon R."/>
            <person name="Rolshausen P.E."/>
            <person name="Baumgartner K."/>
        </authorList>
    </citation>
    <scope>NUCLEOTIDE SEQUENCE [LARGE SCALE GENOMIC DNA]</scope>
    <source>
        <strain evidence="4">DS831</strain>
    </source>
</reference>